<evidence type="ECO:0000313" key="2">
    <source>
        <dbReference type="Proteomes" id="UP000188879"/>
    </source>
</evidence>
<name>A0A1V2H9P3_9PROT</name>
<proteinExistence type="predicted"/>
<keyword evidence="2" id="KW-1185">Reference proteome</keyword>
<organism evidence="1 2">
    <name type="scientific">Teichococcus deserti</name>
    <dbReference type="NCBI Taxonomy" id="1817963"/>
    <lineage>
        <taxon>Bacteria</taxon>
        <taxon>Pseudomonadati</taxon>
        <taxon>Pseudomonadota</taxon>
        <taxon>Alphaproteobacteria</taxon>
        <taxon>Acetobacterales</taxon>
        <taxon>Roseomonadaceae</taxon>
        <taxon>Roseomonas</taxon>
    </lineage>
</organism>
<dbReference type="EMBL" id="MLCO01000012">
    <property type="protein sequence ID" value="ONG58790.1"/>
    <property type="molecule type" value="Genomic_DNA"/>
</dbReference>
<gene>
    <name evidence="1" type="ORF">BKE38_01795</name>
</gene>
<dbReference type="AlphaFoldDB" id="A0A1V2H9P3"/>
<dbReference type="Proteomes" id="UP000188879">
    <property type="component" value="Unassembled WGS sequence"/>
</dbReference>
<protein>
    <submittedName>
        <fullName evidence="1">Uncharacterized protein</fullName>
    </submittedName>
</protein>
<accession>A0A1V2H9P3</accession>
<comment type="caution">
    <text evidence="1">The sequence shown here is derived from an EMBL/GenBank/DDBJ whole genome shotgun (WGS) entry which is preliminary data.</text>
</comment>
<dbReference type="RefSeq" id="WP_076955666.1">
    <property type="nucleotide sequence ID" value="NZ_MLCO01000012.1"/>
</dbReference>
<evidence type="ECO:0000313" key="1">
    <source>
        <dbReference type="EMBL" id="ONG58790.1"/>
    </source>
</evidence>
<sequence>MRYRRAEPVDDFVSWMLVAGCAQHGARAHLVSTLLKAPNPPATLGALAGRLQSHSCRTQPKGVLLRKHDKVPAKGSI</sequence>
<reference evidence="1 2" key="1">
    <citation type="submission" date="2016-10" db="EMBL/GenBank/DDBJ databases">
        <title>Draft Genome sequence of Roseomonas sp. strain M3.</title>
        <authorList>
            <person name="Subhash Y."/>
            <person name="Lee S."/>
        </authorList>
    </citation>
    <scope>NUCLEOTIDE SEQUENCE [LARGE SCALE GENOMIC DNA]</scope>
    <source>
        <strain evidence="1 2">M3</strain>
    </source>
</reference>